<evidence type="ECO:0000256" key="4">
    <source>
        <dbReference type="ARBA" id="ARBA00023136"/>
    </source>
</evidence>
<gene>
    <name evidence="7" type="ORF">LXN57_45585</name>
</gene>
<evidence type="ECO:0000256" key="5">
    <source>
        <dbReference type="RuleBase" id="RU361157"/>
    </source>
</evidence>
<organism evidence="7 8">
    <name type="scientific">Paractinoplanes hotanensis</name>
    <dbReference type="NCBI Taxonomy" id="2906497"/>
    <lineage>
        <taxon>Bacteria</taxon>
        <taxon>Bacillati</taxon>
        <taxon>Actinomycetota</taxon>
        <taxon>Actinomycetes</taxon>
        <taxon>Micromonosporales</taxon>
        <taxon>Micromonosporaceae</taxon>
        <taxon>Paractinoplanes</taxon>
    </lineage>
</organism>
<dbReference type="PANTHER" id="PTHR43229:SF2">
    <property type="entry name" value="NODULATION PROTEIN J"/>
    <property type="match status" value="1"/>
</dbReference>
<dbReference type="RefSeq" id="WP_251804563.1">
    <property type="nucleotide sequence ID" value="NZ_JAMQOL010000085.1"/>
</dbReference>
<dbReference type="Proteomes" id="UP001523216">
    <property type="component" value="Unassembled WGS sequence"/>
</dbReference>
<evidence type="ECO:0000313" key="7">
    <source>
        <dbReference type="EMBL" id="MCM4084824.1"/>
    </source>
</evidence>
<keyword evidence="5" id="KW-0813">Transport</keyword>
<evidence type="ECO:0000256" key="3">
    <source>
        <dbReference type="ARBA" id="ARBA00022989"/>
    </source>
</evidence>
<feature type="transmembrane region" description="Helical" evidence="5">
    <location>
        <begin position="315"/>
        <end position="336"/>
    </location>
</feature>
<protein>
    <recommendedName>
        <fullName evidence="5">Transport permease protein</fullName>
    </recommendedName>
</protein>
<dbReference type="Pfam" id="PF01061">
    <property type="entry name" value="ABC2_membrane"/>
    <property type="match status" value="2"/>
</dbReference>
<feature type="transmembrane region" description="Helical" evidence="5">
    <location>
        <begin position="184"/>
        <end position="203"/>
    </location>
</feature>
<feature type="transmembrane region" description="Helical" evidence="5">
    <location>
        <begin position="392"/>
        <end position="420"/>
    </location>
</feature>
<sequence>MSVDQMDRMRLEGTDRPAALAALTGHALQAFLRNPMAAFFTLVFPLIFLVIVSAIVGDQTTEGGVPISQFLVAPFAVFGVAQASFTLVATDTAILRERGVLLRLRAAPVAPRIILAARICASAVVAGFTVLLLTAVGVLAYDVQVVWNKVPAALVTLLLGIGCCTALGLALAASIRTVTATQALAQGLLIPLAFISDVFIVGADLPRPLAWLGSFLPLKHLAGAMAETFEPGDGAGFSPGHLAALVAWTLAGILLARLRFGWQPRERVTGERAVEMAPRSLRKDLSAPRRRIGNSSFVLFRGQVSYALLGLRRDVLSVFFAVVFPALLLALFPAVFGDARVHGLTMAQYLFAGLAAYTVAVTAFVDMPEGVVGARSTGVLKRLLGTPLPFRWYVAGRVCAALVVALLGIAVLAAIGLSFLGVRIDLARLPAMLVTVTLGSLCFSALGLAVAALLPAARSLVAVTLGTLMPLCFLSEIFVVGDRPLPGTITAVADVFPLRHLLQALLTATGPGTAGAGFAWWHLAVLAVWASLGLVVPRLRRSSLM</sequence>
<feature type="transmembrane region" description="Helical" evidence="5">
    <location>
        <begin position="240"/>
        <end position="258"/>
    </location>
</feature>
<dbReference type="EMBL" id="JAMQOL010000085">
    <property type="protein sequence ID" value="MCM4084824.1"/>
    <property type="molecule type" value="Genomic_DNA"/>
</dbReference>
<feature type="transmembrane region" description="Helical" evidence="5">
    <location>
        <begin position="460"/>
        <end position="480"/>
    </location>
</feature>
<dbReference type="PANTHER" id="PTHR43229">
    <property type="entry name" value="NODULATION PROTEIN J"/>
    <property type="match status" value="1"/>
</dbReference>
<comment type="caution">
    <text evidence="5">Lacks conserved residue(s) required for the propagation of feature annotation.</text>
</comment>
<keyword evidence="4 5" id="KW-0472">Membrane</keyword>
<feature type="transmembrane region" description="Helical" evidence="5">
    <location>
        <begin position="36"/>
        <end position="57"/>
    </location>
</feature>
<keyword evidence="8" id="KW-1185">Reference proteome</keyword>
<feature type="transmembrane region" description="Helical" evidence="5">
    <location>
        <begin position="69"/>
        <end position="94"/>
    </location>
</feature>
<dbReference type="InterPro" id="IPR013525">
    <property type="entry name" value="ABC2_TM"/>
</dbReference>
<reference evidence="7 8" key="1">
    <citation type="submission" date="2022-06" db="EMBL/GenBank/DDBJ databases">
        <title>Actinoplanes abujensis sp. nov., isolated from Nigerian arid soil.</title>
        <authorList>
            <person name="Ding P."/>
        </authorList>
    </citation>
    <scope>NUCLEOTIDE SEQUENCE [LARGE SCALE GENOMIC DNA]</scope>
    <source>
        <strain evidence="8">TRM88002</strain>
    </source>
</reference>
<feature type="transmembrane region" description="Helical" evidence="5">
    <location>
        <begin position="432"/>
        <end position="454"/>
    </location>
</feature>
<proteinExistence type="inferred from homology"/>
<comment type="similarity">
    <text evidence="5">Belongs to the ABC-2 integral membrane protein family.</text>
</comment>
<evidence type="ECO:0000313" key="8">
    <source>
        <dbReference type="Proteomes" id="UP001523216"/>
    </source>
</evidence>
<feature type="transmembrane region" description="Helical" evidence="5">
    <location>
        <begin position="518"/>
        <end position="536"/>
    </location>
</feature>
<feature type="domain" description="ABC transmembrane type-2" evidence="6">
    <location>
        <begin position="316"/>
        <end position="544"/>
    </location>
</feature>
<feature type="transmembrane region" description="Helical" evidence="5">
    <location>
        <begin position="115"/>
        <end position="140"/>
    </location>
</feature>
<comment type="caution">
    <text evidence="7">The sequence shown here is derived from an EMBL/GenBank/DDBJ whole genome shotgun (WGS) entry which is preliminary data.</text>
</comment>
<keyword evidence="3 5" id="KW-1133">Transmembrane helix</keyword>
<keyword evidence="2 5" id="KW-0812">Transmembrane</keyword>
<evidence type="ECO:0000256" key="1">
    <source>
        <dbReference type="ARBA" id="ARBA00004141"/>
    </source>
</evidence>
<dbReference type="PROSITE" id="PS51012">
    <property type="entry name" value="ABC_TM2"/>
    <property type="match status" value="1"/>
</dbReference>
<comment type="subcellular location">
    <subcellularLocation>
        <location evidence="5">Cell membrane</location>
        <topology evidence="5">Multi-pass membrane protein</topology>
    </subcellularLocation>
    <subcellularLocation>
        <location evidence="1">Membrane</location>
        <topology evidence="1">Multi-pass membrane protein</topology>
    </subcellularLocation>
</comment>
<feature type="transmembrane region" description="Helical" evidence="5">
    <location>
        <begin position="348"/>
        <end position="365"/>
    </location>
</feature>
<feature type="transmembrane region" description="Helical" evidence="5">
    <location>
        <begin position="152"/>
        <end position="172"/>
    </location>
</feature>
<evidence type="ECO:0000259" key="6">
    <source>
        <dbReference type="PROSITE" id="PS51012"/>
    </source>
</evidence>
<dbReference type="InterPro" id="IPR051784">
    <property type="entry name" value="Nod_factor_ABC_transporter"/>
</dbReference>
<name>A0ABT0YFK9_9ACTN</name>
<evidence type="ECO:0000256" key="2">
    <source>
        <dbReference type="ARBA" id="ARBA00022692"/>
    </source>
</evidence>
<accession>A0ABT0YFK9</accession>
<keyword evidence="5" id="KW-1003">Cell membrane</keyword>
<dbReference type="InterPro" id="IPR047817">
    <property type="entry name" value="ABC2_TM_bact-type"/>
</dbReference>